<proteinExistence type="predicted"/>
<protein>
    <submittedName>
        <fullName evidence="1">Uncharacterized protein</fullName>
    </submittedName>
</protein>
<dbReference type="OrthoDB" id="9884159at2"/>
<dbReference type="RefSeq" id="WP_109214837.1">
    <property type="nucleotide sequence ID" value="NZ_CABMEW010000001.1"/>
</dbReference>
<gene>
    <name evidence="1" type="ORF">LG34_03360</name>
</gene>
<reference evidence="1 2" key="1">
    <citation type="submission" date="2014-09" db="EMBL/GenBank/DDBJ databases">
        <title>Butyrate-producing bacteria isolated from human gut.</title>
        <authorList>
            <person name="Zhang Q."/>
            <person name="Zhao L."/>
        </authorList>
    </citation>
    <scope>NUCLEOTIDE SEQUENCE [LARGE SCALE GENOMIC DNA]</scope>
    <source>
        <strain evidence="1 2">21</strain>
    </source>
</reference>
<dbReference type="AlphaFoldDB" id="A0A2V1JW14"/>
<organism evidence="1 2">
    <name type="scientific">Eubacterium ramulus</name>
    <dbReference type="NCBI Taxonomy" id="39490"/>
    <lineage>
        <taxon>Bacteria</taxon>
        <taxon>Bacillati</taxon>
        <taxon>Bacillota</taxon>
        <taxon>Clostridia</taxon>
        <taxon>Eubacteriales</taxon>
        <taxon>Eubacteriaceae</taxon>
        <taxon>Eubacterium</taxon>
    </lineage>
</organism>
<evidence type="ECO:0000313" key="1">
    <source>
        <dbReference type="EMBL" id="PWE87583.1"/>
    </source>
</evidence>
<accession>A0A2V1JW14</accession>
<comment type="caution">
    <text evidence="1">The sequence shown here is derived from an EMBL/GenBank/DDBJ whole genome shotgun (WGS) entry which is preliminary data.</text>
</comment>
<dbReference type="EMBL" id="JRFU01000029">
    <property type="protein sequence ID" value="PWE87583.1"/>
    <property type="molecule type" value="Genomic_DNA"/>
</dbReference>
<name>A0A2V1JW14_EUBRA</name>
<dbReference type="Proteomes" id="UP000245288">
    <property type="component" value="Unassembled WGS sequence"/>
</dbReference>
<sequence length="77" mass="9305">MEKGIEVIARYHYQQGYFVEVTTERSVLAGRDYWLCKKNSPRKVFMFSSKFKNEDQEVHQIIDQIKNNVEKYEHTNM</sequence>
<evidence type="ECO:0000313" key="2">
    <source>
        <dbReference type="Proteomes" id="UP000245288"/>
    </source>
</evidence>
<keyword evidence="2" id="KW-1185">Reference proteome</keyword>